<dbReference type="Proteomes" id="UP000001929">
    <property type="component" value="Chromosome"/>
</dbReference>
<reference evidence="2 3" key="1">
    <citation type="journal article" date="2011" name="Stand. Genomic Sci.">
        <title>Complete genome sequence of Rhodospirillum rubrum type strain (S1).</title>
        <authorList>
            <person name="Munk A.C."/>
            <person name="Copeland A."/>
            <person name="Lucas S."/>
            <person name="Lapidus A."/>
            <person name="Del Rio T.G."/>
            <person name="Barry K."/>
            <person name="Detter J.C."/>
            <person name="Hammon N."/>
            <person name="Israni S."/>
            <person name="Pitluck S."/>
            <person name="Brettin T."/>
            <person name="Bruce D."/>
            <person name="Han C."/>
            <person name="Tapia R."/>
            <person name="Gilna P."/>
            <person name="Schmutz J."/>
            <person name="Larimer F."/>
            <person name="Land M."/>
            <person name="Kyrpides N.C."/>
            <person name="Mavromatis K."/>
            <person name="Richardson P."/>
            <person name="Rohde M."/>
            <person name="Goker M."/>
            <person name="Klenk H.P."/>
            <person name="Zhang Y."/>
            <person name="Roberts G.P."/>
            <person name="Reslewic S."/>
            <person name="Schwartz D.C."/>
        </authorList>
    </citation>
    <scope>NUCLEOTIDE SEQUENCE [LARGE SCALE GENOMIC DNA]</scope>
    <source>
        <strain evidence="3">ATCC 11170 / ATH 1.1.1 / DSM 467 / LMG 4362 / NCIMB 8255 / S1</strain>
    </source>
</reference>
<evidence type="ECO:0000313" key="2">
    <source>
        <dbReference type="EMBL" id="ABC23959.1"/>
    </source>
</evidence>
<dbReference type="EnsemblBacteria" id="ABC23959">
    <property type="protein sequence ID" value="ABC23959"/>
    <property type="gene ID" value="Rru_A3164"/>
</dbReference>
<accession>Q2RPI6</accession>
<dbReference type="RefSeq" id="WP_011390912.1">
    <property type="nucleotide sequence ID" value="NC_007643.1"/>
</dbReference>
<feature type="transmembrane region" description="Helical" evidence="1">
    <location>
        <begin position="76"/>
        <end position="96"/>
    </location>
</feature>
<keyword evidence="1" id="KW-1133">Transmembrane helix</keyword>
<keyword evidence="1" id="KW-0812">Transmembrane</keyword>
<feature type="transmembrane region" description="Helical" evidence="1">
    <location>
        <begin position="227"/>
        <end position="245"/>
    </location>
</feature>
<dbReference type="EMBL" id="CP000230">
    <property type="protein sequence ID" value="ABC23959.1"/>
    <property type="molecule type" value="Genomic_DNA"/>
</dbReference>
<evidence type="ECO:0000313" key="3">
    <source>
        <dbReference type="Proteomes" id="UP000001929"/>
    </source>
</evidence>
<dbReference type="PATRIC" id="fig|269796.9.peg.3277"/>
<feature type="transmembrane region" description="Helical" evidence="1">
    <location>
        <begin position="20"/>
        <end position="36"/>
    </location>
</feature>
<dbReference type="HOGENOM" id="CLU_836447_0_0_5"/>
<feature type="transmembrane region" description="Helical" evidence="1">
    <location>
        <begin position="143"/>
        <end position="165"/>
    </location>
</feature>
<keyword evidence="1" id="KW-0472">Membrane</keyword>
<dbReference type="eggNOG" id="COG2248">
    <property type="taxonomic scope" value="Bacteria"/>
</dbReference>
<feature type="transmembrane region" description="Helical" evidence="1">
    <location>
        <begin position="48"/>
        <end position="70"/>
    </location>
</feature>
<dbReference type="KEGG" id="rru:Rru_A3164"/>
<organism evidence="2 3">
    <name type="scientific">Rhodospirillum rubrum (strain ATCC 11170 / ATH 1.1.1 / DSM 467 / LMG 4362 / NCIMB 8255 / S1)</name>
    <dbReference type="NCBI Taxonomy" id="269796"/>
    <lineage>
        <taxon>Bacteria</taxon>
        <taxon>Pseudomonadati</taxon>
        <taxon>Pseudomonadota</taxon>
        <taxon>Alphaproteobacteria</taxon>
        <taxon>Rhodospirillales</taxon>
        <taxon>Rhodospirillaceae</taxon>
        <taxon>Rhodospirillum</taxon>
    </lineage>
</organism>
<dbReference type="Pfam" id="PF11449">
    <property type="entry name" value="ArsP_2"/>
    <property type="match status" value="1"/>
</dbReference>
<feature type="transmembrane region" description="Helical" evidence="1">
    <location>
        <begin position="177"/>
        <end position="197"/>
    </location>
</feature>
<gene>
    <name evidence="2" type="ordered locus">Rru_A3164</name>
</gene>
<name>Q2RPI6_RHORT</name>
<dbReference type="AlphaFoldDB" id="Q2RPI6"/>
<protein>
    <submittedName>
        <fullName evidence="2">Uncharacterized protein</fullName>
    </submittedName>
</protein>
<sequence>MTTLVLNSWKTAREIKGASRFPWQLGVLAVAIALVLSEGPAGDAARQALADAFLTVVPLVALAVAFGMALTRRLPMAGRLALPAWPIPLAALVLLVPFPRAAAVVLALGVAAGLGGAFLSHLSAATAPRTDRPLERPWPGVVVALWAVMLLGGLALTLASALGFAVGEGGRFGLSSLGLPMAFAIFGALAVLALWAIGPILGDRRPSVRPVPPLAPLARLMDDTNTLGAWVIAAFVTTQVALALGHPALADWLVFAAPLLPLIGVAFGLLPGVGPQILVATLVVGGGTPVSMLIATVLAAGLSVGAPSTTTARLVPLGLGLLGGYGAYALGW</sequence>
<feature type="transmembrane region" description="Helical" evidence="1">
    <location>
        <begin position="103"/>
        <end position="123"/>
    </location>
</feature>
<feature type="transmembrane region" description="Helical" evidence="1">
    <location>
        <begin position="314"/>
        <end position="331"/>
    </location>
</feature>
<dbReference type="InterPro" id="IPR021552">
    <property type="entry name" value="ArsP_2"/>
</dbReference>
<dbReference type="STRING" id="269796.Rru_A3164"/>
<feature type="transmembrane region" description="Helical" evidence="1">
    <location>
        <begin position="277"/>
        <end position="302"/>
    </location>
</feature>
<feature type="transmembrane region" description="Helical" evidence="1">
    <location>
        <begin position="252"/>
        <end position="271"/>
    </location>
</feature>
<proteinExistence type="predicted"/>
<evidence type="ECO:0000256" key="1">
    <source>
        <dbReference type="SAM" id="Phobius"/>
    </source>
</evidence>
<keyword evidence="3" id="KW-1185">Reference proteome</keyword>